<evidence type="ECO:0000313" key="5">
    <source>
        <dbReference type="Proteomes" id="UP000734854"/>
    </source>
</evidence>
<feature type="region of interest" description="Disordered" evidence="2">
    <location>
        <begin position="149"/>
        <end position="185"/>
    </location>
</feature>
<keyword evidence="1" id="KW-0175">Coiled coil</keyword>
<feature type="compositionally biased region" description="Low complexity" evidence="2">
    <location>
        <begin position="158"/>
        <end position="174"/>
    </location>
</feature>
<dbReference type="InterPro" id="IPR012881">
    <property type="entry name" value="DUF1685"/>
</dbReference>
<evidence type="ECO:0000256" key="2">
    <source>
        <dbReference type="SAM" id="MobiDB-lite"/>
    </source>
</evidence>
<dbReference type="PANTHER" id="PTHR34360:SF1">
    <property type="entry name" value="OS08G0519400 PROTEIN"/>
    <property type="match status" value="1"/>
</dbReference>
<sequence>MEESRVVHQLLEVSSSSEGETDEEVAELELRPPTWLDYLADDGGGGGRGGVYAGKKKILSKQSSMRETRMEAKWEKRRKQVLQRKKSAGDTAAEVNEPVRNLTDEDMDELRGSIDLGFGFSEEGGGQDLCGTLPALNLYFAVNRQLSDPKLATPPSPGSTGTSSSSTLGGHLSPRSPANEHAAADDWKICNPGQIEVLDNDGTMASFRDVSVSAHRLHVEADSLPSYLHSPSGHQTYQERHHMGSDIVSNNKLELDSVNGAFAVREKETEERRLVSSFSFSVGGEVFSVMVVSRLLIASIVIYLLFIGVGADATPEEEVGVVEHDASDSALKLELEQLRSKILALESNIADTTRDLNSKNETIANLGKTIEEKSATIQLLQSEIETVQKKGAGDAQELVKKAHARAGELEKQVEKLTNEIELQNKRRDDLDSLAREAEKKVQELNLKLEKLQKANEEQKLRIRKTEHALQVAEEELMKAQLEVTTKSKVLSQMNKKYTYSVLITLKVHGAWLPPWLATRTDRYQKVVLAHWKDHGKPALDAVVVKVCEKGGQAKKWAAPYIKMVKIKWIPAIKEQWELLAANAEPYVQTLSTKTTKVYHVSKNTASTYAVKAHKLLDPYLKEARKVSRPYINHVATITKPYVEKLKIALRPYTKRVVRTYRKFHKSTTTYHRQIPTLGNIAQAGIYRYLKKNDLTKRFATKQLAWFMASALLVLPVFLAYRLLCDIFMIKSTKTKRPARKVEAEANHTNRRPKRRHADK</sequence>
<protein>
    <submittedName>
        <fullName evidence="4">Uncharacterized protein</fullName>
    </submittedName>
</protein>
<dbReference type="Proteomes" id="UP000734854">
    <property type="component" value="Unassembled WGS sequence"/>
</dbReference>
<dbReference type="PANTHER" id="PTHR34360">
    <property type="entry name" value="OS08G0519400 PROTEIN"/>
    <property type="match status" value="1"/>
</dbReference>
<feature type="compositionally biased region" description="Basic residues" evidence="2">
    <location>
        <begin position="748"/>
        <end position="759"/>
    </location>
</feature>
<dbReference type="Gene3D" id="1.10.287.1490">
    <property type="match status" value="1"/>
</dbReference>
<dbReference type="Pfam" id="PF07939">
    <property type="entry name" value="DUF1685"/>
    <property type="match status" value="1"/>
</dbReference>
<feature type="region of interest" description="Disordered" evidence="2">
    <location>
        <begin position="738"/>
        <end position="759"/>
    </location>
</feature>
<name>A0A8J5L0C5_ZINOF</name>
<dbReference type="AlphaFoldDB" id="A0A8J5L0C5"/>
<feature type="transmembrane region" description="Helical" evidence="3">
    <location>
        <begin position="703"/>
        <end position="723"/>
    </location>
</feature>
<evidence type="ECO:0000313" key="4">
    <source>
        <dbReference type="EMBL" id="KAG6496840.1"/>
    </source>
</evidence>
<gene>
    <name evidence="4" type="ORF">ZIOFF_044712</name>
</gene>
<dbReference type="SUPFAM" id="SSF58113">
    <property type="entry name" value="Apolipoprotein A-I"/>
    <property type="match status" value="1"/>
</dbReference>
<evidence type="ECO:0000256" key="3">
    <source>
        <dbReference type="SAM" id="Phobius"/>
    </source>
</evidence>
<accession>A0A8J5L0C5</accession>
<reference evidence="4 5" key="1">
    <citation type="submission" date="2020-08" db="EMBL/GenBank/DDBJ databases">
        <title>Plant Genome Project.</title>
        <authorList>
            <person name="Zhang R.-G."/>
        </authorList>
    </citation>
    <scope>NUCLEOTIDE SEQUENCE [LARGE SCALE GENOMIC DNA]</scope>
    <source>
        <tissue evidence="4">Rhizome</tissue>
    </source>
</reference>
<comment type="caution">
    <text evidence="4">The sequence shown here is derived from an EMBL/GenBank/DDBJ whole genome shotgun (WGS) entry which is preliminary data.</text>
</comment>
<feature type="region of interest" description="Disordered" evidence="2">
    <location>
        <begin position="1"/>
        <end position="26"/>
    </location>
</feature>
<keyword evidence="3" id="KW-0812">Transmembrane</keyword>
<keyword evidence="3" id="KW-0472">Membrane</keyword>
<keyword evidence="5" id="KW-1185">Reference proteome</keyword>
<dbReference type="EMBL" id="JACMSC010000012">
    <property type="protein sequence ID" value="KAG6496840.1"/>
    <property type="molecule type" value="Genomic_DNA"/>
</dbReference>
<keyword evidence="3" id="KW-1133">Transmembrane helix</keyword>
<proteinExistence type="predicted"/>
<organism evidence="4 5">
    <name type="scientific">Zingiber officinale</name>
    <name type="common">Ginger</name>
    <name type="synonym">Amomum zingiber</name>
    <dbReference type="NCBI Taxonomy" id="94328"/>
    <lineage>
        <taxon>Eukaryota</taxon>
        <taxon>Viridiplantae</taxon>
        <taxon>Streptophyta</taxon>
        <taxon>Embryophyta</taxon>
        <taxon>Tracheophyta</taxon>
        <taxon>Spermatophyta</taxon>
        <taxon>Magnoliopsida</taxon>
        <taxon>Liliopsida</taxon>
        <taxon>Zingiberales</taxon>
        <taxon>Zingiberaceae</taxon>
        <taxon>Zingiber</taxon>
    </lineage>
</organism>
<evidence type="ECO:0000256" key="1">
    <source>
        <dbReference type="SAM" id="Coils"/>
    </source>
</evidence>
<feature type="coiled-coil region" evidence="1">
    <location>
        <begin position="328"/>
        <end position="482"/>
    </location>
</feature>